<dbReference type="GO" id="GO:0046210">
    <property type="term" value="P:nitric oxide catabolic process"/>
    <property type="evidence" value="ECO:0007669"/>
    <property type="project" value="TreeGrafter"/>
</dbReference>
<dbReference type="GO" id="GO:0071500">
    <property type="term" value="P:cellular response to nitrosative stress"/>
    <property type="evidence" value="ECO:0007669"/>
    <property type="project" value="TreeGrafter"/>
</dbReference>
<evidence type="ECO:0000256" key="5">
    <source>
        <dbReference type="RuleBase" id="RU000356"/>
    </source>
</evidence>
<keyword evidence="3" id="KW-0479">Metal-binding</keyword>
<reference evidence="7" key="1">
    <citation type="submission" date="2020-01" db="EMBL/GenBank/DDBJ databases">
        <authorList>
            <person name="Rat A."/>
        </authorList>
    </citation>
    <scope>NUCLEOTIDE SEQUENCE</scope>
    <source>
        <strain evidence="7">LMG 28251</strain>
    </source>
</reference>
<feature type="domain" description="Globin" evidence="6">
    <location>
        <begin position="1"/>
        <end position="134"/>
    </location>
</feature>
<dbReference type="GO" id="GO:0005344">
    <property type="term" value="F:oxygen carrier activity"/>
    <property type="evidence" value="ECO:0007669"/>
    <property type="project" value="UniProtKB-KW"/>
</dbReference>
<dbReference type="PROSITE" id="PS01033">
    <property type="entry name" value="GLOBIN"/>
    <property type="match status" value="1"/>
</dbReference>
<evidence type="ECO:0000256" key="1">
    <source>
        <dbReference type="ARBA" id="ARBA00022617"/>
    </source>
</evidence>
<evidence type="ECO:0000313" key="8">
    <source>
        <dbReference type="Proteomes" id="UP001196068"/>
    </source>
</evidence>
<name>A0AAF1K0G2_9PROT</name>
<gene>
    <name evidence="7" type="ORF">GXW79_06660</name>
</gene>
<comment type="similarity">
    <text evidence="5">Belongs to the globin family.</text>
</comment>
<sequence length="135" mass="14489">MTPAEKDHVRASFALVEPIAAQAGALFYGRLFELDPSLRPLFRGDMAEQSAKLMAMIATVTKNLDNPGVLVPAVQSLGKRHAGYGVQDSHYATVGAALIWTLGQGLGDKFTPEVEGAWVTAYTFLSGVMQEAARH</sequence>
<accession>A0AAF1K0G2</accession>
<dbReference type="Proteomes" id="UP001196068">
    <property type="component" value="Unassembled WGS sequence"/>
</dbReference>
<dbReference type="EMBL" id="JAAEDH010000005">
    <property type="protein sequence ID" value="MBR0654756.1"/>
    <property type="molecule type" value="Genomic_DNA"/>
</dbReference>
<dbReference type="Gene3D" id="1.10.490.10">
    <property type="entry name" value="Globins"/>
    <property type="match status" value="1"/>
</dbReference>
<dbReference type="CDD" id="cd12131">
    <property type="entry name" value="HGbI-like"/>
    <property type="match status" value="1"/>
</dbReference>
<organism evidence="7 8">
    <name type="scientific">Plastoroseomonas arctica</name>
    <dbReference type="NCBI Taxonomy" id="1509237"/>
    <lineage>
        <taxon>Bacteria</taxon>
        <taxon>Pseudomonadati</taxon>
        <taxon>Pseudomonadota</taxon>
        <taxon>Alphaproteobacteria</taxon>
        <taxon>Acetobacterales</taxon>
        <taxon>Acetobacteraceae</taxon>
        <taxon>Plastoroseomonas</taxon>
    </lineage>
</organism>
<dbReference type="InterPro" id="IPR000971">
    <property type="entry name" value="Globin"/>
</dbReference>
<dbReference type="PANTHER" id="PTHR43396:SF3">
    <property type="entry name" value="FLAVOHEMOPROTEIN"/>
    <property type="match status" value="1"/>
</dbReference>
<dbReference type="GO" id="GO:0046872">
    <property type="term" value="F:metal ion binding"/>
    <property type="evidence" value="ECO:0007669"/>
    <property type="project" value="UniProtKB-KW"/>
</dbReference>
<dbReference type="InterPro" id="IPR012292">
    <property type="entry name" value="Globin/Proto"/>
</dbReference>
<keyword evidence="2 5" id="KW-0561">Oxygen transport</keyword>
<dbReference type="SUPFAM" id="SSF46458">
    <property type="entry name" value="Globin-like"/>
    <property type="match status" value="1"/>
</dbReference>
<reference evidence="7" key="2">
    <citation type="journal article" date="2021" name="Syst. Appl. Microbiol.">
        <title>Roseomonas hellenica sp. nov., isolated from roots of wild-growing Alkanna tinctoria.</title>
        <authorList>
            <person name="Rat A."/>
            <person name="Naranjo H.D."/>
            <person name="Lebbe L."/>
            <person name="Cnockaert M."/>
            <person name="Krigas N."/>
            <person name="Grigoriadou K."/>
            <person name="Maloupa E."/>
            <person name="Willems A."/>
        </authorList>
    </citation>
    <scope>NUCLEOTIDE SEQUENCE</scope>
    <source>
        <strain evidence="7">LMG 28251</strain>
    </source>
</reference>
<dbReference type="GO" id="GO:0071949">
    <property type="term" value="F:FAD binding"/>
    <property type="evidence" value="ECO:0007669"/>
    <property type="project" value="TreeGrafter"/>
</dbReference>
<proteinExistence type="inferred from homology"/>
<evidence type="ECO:0000259" key="6">
    <source>
        <dbReference type="PROSITE" id="PS01033"/>
    </source>
</evidence>
<comment type="caution">
    <text evidence="7">The sequence shown here is derived from an EMBL/GenBank/DDBJ whole genome shotgun (WGS) entry which is preliminary data.</text>
</comment>
<keyword evidence="8" id="KW-1185">Reference proteome</keyword>
<evidence type="ECO:0000256" key="4">
    <source>
        <dbReference type="ARBA" id="ARBA00023004"/>
    </source>
</evidence>
<dbReference type="AlphaFoldDB" id="A0AAF1K0G2"/>
<dbReference type="Pfam" id="PF00042">
    <property type="entry name" value="Globin"/>
    <property type="match status" value="1"/>
</dbReference>
<keyword evidence="4" id="KW-0408">Iron</keyword>
<keyword evidence="1 5" id="KW-0349">Heme</keyword>
<evidence type="ECO:0000256" key="2">
    <source>
        <dbReference type="ARBA" id="ARBA00022621"/>
    </source>
</evidence>
<dbReference type="GO" id="GO:0020037">
    <property type="term" value="F:heme binding"/>
    <property type="evidence" value="ECO:0007669"/>
    <property type="project" value="InterPro"/>
</dbReference>
<protein>
    <submittedName>
        <fullName evidence="7">Hemin receptor</fullName>
    </submittedName>
</protein>
<dbReference type="PANTHER" id="PTHR43396">
    <property type="entry name" value="FLAVOHEMOPROTEIN"/>
    <property type="match status" value="1"/>
</dbReference>
<keyword evidence="5" id="KW-0813">Transport</keyword>
<dbReference type="GO" id="GO:0008941">
    <property type="term" value="F:nitric oxide dioxygenase NAD(P)H activity"/>
    <property type="evidence" value="ECO:0007669"/>
    <property type="project" value="TreeGrafter"/>
</dbReference>
<evidence type="ECO:0000313" key="7">
    <source>
        <dbReference type="EMBL" id="MBR0654756.1"/>
    </source>
</evidence>
<evidence type="ECO:0000256" key="3">
    <source>
        <dbReference type="ARBA" id="ARBA00022723"/>
    </source>
</evidence>
<dbReference type="RefSeq" id="WP_211873573.1">
    <property type="nucleotide sequence ID" value="NZ_JAAEDH010000005.1"/>
</dbReference>
<dbReference type="GO" id="GO:0019825">
    <property type="term" value="F:oxygen binding"/>
    <property type="evidence" value="ECO:0007669"/>
    <property type="project" value="InterPro"/>
</dbReference>
<dbReference type="InterPro" id="IPR009050">
    <property type="entry name" value="Globin-like_sf"/>
</dbReference>
<keyword evidence="7" id="KW-0675">Receptor</keyword>